<name>A0A1I4KPT1_9HYPH</name>
<dbReference type="AlphaFoldDB" id="A0A1I4KPT1"/>
<reference evidence="3" key="1">
    <citation type="submission" date="2016-10" db="EMBL/GenBank/DDBJ databases">
        <authorList>
            <person name="Varghese N."/>
            <person name="Submissions S."/>
        </authorList>
    </citation>
    <scope>NUCLEOTIDE SEQUENCE [LARGE SCALE GENOMIC DNA]</scope>
    <source>
        <strain evidence="3">BL36</strain>
    </source>
</reference>
<accession>A0A1I4KPT1</accession>
<feature type="compositionally biased region" description="Pro residues" evidence="1">
    <location>
        <begin position="62"/>
        <end position="82"/>
    </location>
</feature>
<evidence type="ECO:0000256" key="1">
    <source>
        <dbReference type="SAM" id="MobiDB-lite"/>
    </source>
</evidence>
<protein>
    <submittedName>
        <fullName evidence="2">Uncharacterized protein</fullName>
    </submittedName>
</protein>
<keyword evidence="3" id="KW-1185">Reference proteome</keyword>
<evidence type="ECO:0000313" key="3">
    <source>
        <dbReference type="Proteomes" id="UP000199048"/>
    </source>
</evidence>
<dbReference type="EMBL" id="FOTK01000011">
    <property type="protein sequence ID" value="SFL80559.1"/>
    <property type="molecule type" value="Genomic_DNA"/>
</dbReference>
<organism evidence="2 3">
    <name type="scientific">Methylobacterium pseudosasicola</name>
    <dbReference type="NCBI Taxonomy" id="582667"/>
    <lineage>
        <taxon>Bacteria</taxon>
        <taxon>Pseudomonadati</taxon>
        <taxon>Pseudomonadota</taxon>
        <taxon>Alphaproteobacteria</taxon>
        <taxon>Hyphomicrobiales</taxon>
        <taxon>Methylobacteriaceae</taxon>
        <taxon>Methylobacterium</taxon>
    </lineage>
</organism>
<proteinExistence type="predicted"/>
<dbReference type="RefSeq" id="WP_092040800.1">
    <property type="nucleotide sequence ID" value="NZ_FOTK01000011.1"/>
</dbReference>
<gene>
    <name evidence="2" type="ORF">SAMN05192568_101156</name>
</gene>
<sequence>MPSYLSLSRILAAGSGLGGLGYMMTHPDPSVESVMTGLSCLILCIGFSAMPAPKPAKHRAPVPTPPPPAPEPQTMPLLPGPQPHRLLMTTIVPPARELPELGSQRQRSDDRQPQPTA</sequence>
<feature type="region of interest" description="Disordered" evidence="1">
    <location>
        <begin position="53"/>
        <end position="117"/>
    </location>
</feature>
<evidence type="ECO:0000313" key="2">
    <source>
        <dbReference type="EMBL" id="SFL80559.1"/>
    </source>
</evidence>
<dbReference type="Proteomes" id="UP000199048">
    <property type="component" value="Unassembled WGS sequence"/>
</dbReference>
<feature type="compositionally biased region" description="Basic and acidic residues" evidence="1">
    <location>
        <begin position="106"/>
        <end position="117"/>
    </location>
</feature>